<reference evidence="2" key="1">
    <citation type="submission" date="2019-06" db="EMBL/GenBank/DDBJ databases">
        <authorList>
            <person name="Zheng W."/>
        </authorList>
    </citation>
    <scope>NUCLEOTIDE SEQUENCE</scope>
    <source>
        <strain evidence="2">QDHG01</strain>
    </source>
</reference>
<feature type="region of interest" description="Disordered" evidence="1">
    <location>
        <begin position="1"/>
        <end position="30"/>
    </location>
</feature>
<name>A0A8J8SWQ7_HALGN</name>
<dbReference type="AlphaFoldDB" id="A0A8J8SWQ7"/>
<dbReference type="Proteomes" id="UP000785679">
    <property type="component" value="Unassembled WGS sequence"/>
</dbReference>
<protein>
    <submittedName>
        <fullName evidence="2">Uncharacterized protein</fullName>
    </submittedName>
</protein>
<accession>A0A8J8SWQ7</accession>
<gene>
    <name evidence="2" type="ORF">FGO68_gene1044</name>
</gene>
<keyword evidence="3" id="KW-1185">Reference proteome</keyword>
<evidence type="ECO:0000313" key="3">
    <source>
        <dbReference type="Proteomes" id="UP000785679"/>
    </source>
</evidence>
<dbReference type="EMBL" id="RRYP01018516">
    <property type="protein sequence ID" value="TNV73609.1"/>
    <property type="molecule type" value="Genomic_DNA"/>
</dbReference>
<evidence type="ECO:0000256" key="1">
    <source>
        <dbReference type="SAM" id="MobiDB-lite"/>
    </source>
</evidence>
<evidence type="ECO:0000313" key="2">
    <source>
        <dbReference type="EMBL" id="TNV73609.1"/>
    </source>
</evidence>
<sequence>MFLQEEEDPYYNQGQQEDEEDYGQSSMMKKQLPIPVQQPVKAPKAQVNHAISIEQHEEIAKRLESSYETMDLALTCLASPENLANLKSKLDSPITCRVKIIKLQKDQEKASAMKKMLVISIYRVEIIDIQKKGFFIAKREQSLSKQDLQDNQCYLLDQVRISINRKGELVLASTTKTSIRQEKDDNFTVHSLELSQRDEEEYNNHQNELDYGDEEDFFLGGKAQPYPMKERSLIQFTTAKQVIEESERILSEEFGMSGKDDIESRLSNFRELLSWKMPDHFCSTTSAQNKQLRKVVQGNDGTILITNQINLYKLDFVTQRLKEQRVNFVGVVTHIKQYADKQALQKGFDTGFRPGHNDNMVNSQIDLESVDDKSRVAFFVRHPIKINLKDHIQKNQVLLVTNALRKVSNNLDIYVQLQYSPRNMHILGEIKEQLSDFQASAQLTLIKTIPTDSIVRHIIKICGLIVDINFIKVQYKCDVCRAETTSESVCKNGCFIKVPILVMQVLCFVQDGTSKASLELKNEKCIKAFGIGPNEIAKFKEYCLKNGTFMHPSNTHNFLYKEVLNVFRRQETFPQMLFYCKPYFKNVFEKNKGLRNANMYQETISKPSFLIMGEKEKEVFLNGEVSELKKVPGHVGYGGVSGPQRGIRRTTVCLKCLQVDENLKGQALRNVFNR</sequence>
<comment type="caution">
    <text evidence="2">The sequence shown here is derived from an EMBL/GenBank/DDBJ whole genome shotgun (WGS) entry which is preliminary data.</text>
</comment>
<dbReference type="OrthoDB" id="319554at2759"/>
<organism evidence="2 3">
    <name type="scientific">Halteria grandinella</name>
    <dbReference type="NCBI Taxonomy" id="5974"/>
    <lineage>
        <taxon>Eukaryota</taxon>
        <taxon>Sar</taxon>
        <taxon>Alveolata</taxon>
        <taxon>Ciliophora</taxon>
        <taxon>Intramacronucleata</taxon>
        <taxon>Spirotrichea</taxon>
        <taxon>Stichotrichia</taxon>
        <taxon>Sporadotrichida</taxon>
        <taxon>Halteriidae</taxon>
        <taxon>Halteria</taxon>
    </lineage>
</organism>
<proteinExistence type="predicted"/>